<feature type="compositionally biased region" description="Low complexity" evidence="2">
    <location>
        <begin position="9"/>
        <end position="19"/>
    </location>
</feature>
<feature type="region of interest" description="Disordered" evidence="2">
    <location>
        <begin position="234"/>
        <end position="258"/>
    </location>
</feature>
<feature type="compositionally biased region" description="Acidic residues" evidence="2">
    <location>
        <begin position="310"/>
        <end position="328"/>
    </location>
</feature>
<dbReference type="KEGG" id="tbw:NCTC13354_00712"/>
<dbReference type="InterPro" id="IPR007060">
    <property type="entry name" value="FtsL/DivIC"/>
</dbReference>
<protein>
    <submittedName>
        <fullName evidence="4">Septum formation initiator</fullName>
    </submittedName>
</protein>
<dbReference type="EMBL" id="LR134476">
    <property type="protein sequence ID" value="VEI13013.1"/>
    <property type="molecule type" value="Genomic_DNA"/>
</dbReference>
<proteinExistence type="predicted"/>
<feature type="compositionally biased region" description="Polar residues" evidence="2">
    <location>
        <begin position="294"/>
        <end position="306"/>
    </location>
</feature>
<keyword evidence="3" id="KW-0472">Membrane</keyword>
<feature type="coiled-coil region" evidence="1">
    <location>
        <begin position="177"/>
        <end position="211"/>
    </location>
</feature>
<gene>
    <name evidence="4" type="ORF">NCTC13354_00712</name>
</gene>
<keyword evidence="3" id="KW-1133">Transmembrane helix</keyword>
<accession>A0A3S4UYJ4</accession>
<evidence type="ECO:0000256" key="2">
    <source>
        <dbReference type="SAM" id="MobiDB-lite"/>
    </source>
</evidence>
<feature type="transmembrane region" description="Helical" evidence="3">
    <location>
        <begin position="152"/>
        <end position="171"/>
    </location>
</feature>
<feature type="region of interest" description="Disordered" evidence="2">
    <location>
        <begin position="1"/>
        <end position="133"/>
    </location>
</feature>
<dbReference type="AlphaFoldDB" id="A0A3S4UYJ4"/>
<evidence type="ECO:0000256" key="3">
    <source>
        <dbReference type="SAM" id="Phobius"/>
    </source>
</evidence>
<evidence type="ECO:0000313" key="4">
    <source>
        <dbReference type="EMBL" id="VEI13013.1"/>
    </source>
</evidence>
<organism evidence="4 5">
    <name type="scientific">Trueperella bialowiezensis</name>
    <dbReference type="NCBI Taxonomy" id="312285"/>
    <lineage>
        <taxon>Bacteria</taxon>
        <taxon>Bacillati</taxon>
        <taxon>Actinomycetota</taxon>
        <taxon>Actinomycetes</taxon>
        <taxon>Actinomycetales</taxon>
        <taxon>Actinomycetaceae</taxon>
        <taxon>Trueperella</taxon>
    </lineage>
</organism>
<reference evidence="4 5" key="1">
    <citation type="submission" date="2018-12" db="EMBL/GenBank/DDBJ databases">
        <authorList>
            <consortium name="Pathogen Informatics"/>
        </authorList>
    </citation>
    <scope>NUCLEOTIDE SEQUENCE [LARGE SCALE GENOMIC DNA]</scope>
    <source>
        <strain evidence="4 5">NCTC13354</strain>
    </source>
</reference>
<evidence type="ECO:0000313" key="5">
    <source>
        <dbReference type="Proteomes" id="UP000269542"/>
    </source>
</evidence>
<keyword evidence="1" id="KW-0175">Coiled coil</keyword>
<name>A0A3S4UYJ4_9ACTO</name>
<dbReference type="Proteomes" id="UP000269542">
    <property type="component" value="Chromosome"/>
</dbReference>
<feature type="region of interest" description="Disordered" evidence="2">
    <location>
        <begin position="276"/>
        <end position="339"/>
    </location>
</feature>
<keyword evidence="3" id="KW-0812">Transmembrane</keyword>
<sequence>MPASFRLVGMSSRRPTGRPGPERSGSRPRARKDSAAAAARRRDSAAPMRPQRADSGSQAAEQAPRKVTAANSQAANRAGTGGQRNQNSSGKSPRPVHNPRPPGQSRASRSKPSENSRPAATRRAPESSARGIERFNKKRHIRFTMGEKTRQFSLRGLAIVFFVLVAIAIVAPPMNRYLEQQQEKRQLTQQLEDATERVALLEQELARWQDDDFVRSQARERLGYVMPGETLYLVSDPDEGTHEQQLAERTKEMNDRRRQATPFYVTMWDSIVIAGGAGEETNPSNVPLIGQTPAEDTTSPGSSEPASDSPDGDTSGDEASDDAGDSDTSDGGAPDGDAE</sequence>
<feature type="compositionally biased region" description="Basic and acidic residues" evidence="2">
    <location>
        <begin position="239"/>
        <end position="258"/>
    </location>
</feature>
<evidence type="ECO:0000256" key="1">
    <source>
        <dbReference type="SAM" id="Coils"/>
    </source>
</evidence>
<dbReference type="Pfam" id="PF04977">
    <property type="entry name" value="DivIC"/>
    <property type="match status" value="1"/>
</dbReference>
<keyword evidence="5" id="KW-1185">Reference proteome</keyword>